<dbReference type="GO" id="GO:0005737">
    <property type="term" value="C:cytoplasm"/>
    <property type="evidence" value="ECO:0007669"/>
    <property type="project" value="TreeGrafter"/>
</dbReference>
<dbReference type="PANTHER" id="PTHR48100:SF1">
    <property type="entry name" value="HISTIDINE PHOSPHATASE FAMILY PROTEIN-RELATED"/>
    <property type="match status" value="1"/>
</dbReference>
<dbReference type="GO" id="GO:0016791">
    <property type="term" value="F:phosphatase activity"/>
    <property type="evidence" value="ECO:0007669"/>
    <property type="project" value="TreeGrafter"/>
</dbReference>
<name>A0A427YNG2_9TREE</name>
<dbReference type="Pfam" id="PF00300">
    <property type="entry name" value="His_Phos_1"/>
    <property type="match status" value="1"/>
</dbReference>
<dbReference type="InterPro" id="IPR013078">
    <property type="entry name" value="His_Pase_superF_clade-1"/>
</dbReference>
<dbReference type="SMART" id="SM00855">
    <property type="entry name" value="PGAM"/>
    <property type="match status" value="1"/>
</dbReference>
<reference evidence="1 2" key="1">
    <citation type="submission" date="2018-11" db="EMBL/GenBank/DDBJ databases">
        <title>Genome sequence of Saitozyma podzolica DSM 27192.</title>
        <authorList>
            <person name="Aliyu H."/>
            <person name="Gorte O."/>
            <person name="Ochsenreither K."/>
        </authorList>
    </citation>
    <scope>NUCLEOTIDE SEQUENCE [LARGE SCALE GENOMIC DNA]</scope>
    <source>
        <strain evidence="1 2">DSM 27192</strain>
    </source>
</reference>
<accession>A0A427YNG2</accession>
<dbReference type="OrthoDB" id="496981at2759"/>
<dbReference type="InterPro" id="IPR029033">
    <property type="entry name" value="His_PPase_superfam"/>
</dbReference>
<dbReference type="Gene3D" id="3.40.50.1240">
    <property type="entry name" value="Phosphoglycerate mutase-like"/>
    <property type="match status" value="1"/>
</dbReference>
<dbReference type="EMBL" id="RSCD01000005">
    <property type="protein sequence ID" value="RSH92601.1"/>
    <property type="molecule type" value="Genomic_DNA"/>
</dbReference>
<dbReference type="InterPro" id="IPR050275">
    <property type="entry name" value="PGM_Phosphatase"/>
</dbReference>
<dbReference type="AlphaFoldDB" id="A0A427YNG2"/>
<evidence type="ECO:0000313" key="2">
    <source>
        <dbReference type="Proteomes" id="UP000279259"/>
    </source>
</evidence>
<dbReference type="SUPFAM" id="SSF53254">
    <property type="entry name" value="Phosphoglycerate mutase-like"/>
    <property type="match status" value="1"/>
</dbReference>
<gene>
    <name evidence="1" type="ORF">EHS25_008046</name>
</gene>
<proteinExistence type="predicted"/>
<sequence length="273" mass="30180">MKYSYTHLDDFFKLTTWDEDIKGPFGLQPPPGDWASFKGRIDELNASCPPGESVRVIYAARHGQAEHNILGEKYNMQIDEAQIKYPILDPALTPLGRSQAAAVSQALQREIGRGMPKPQKWFTSPLLRPGETVGIEWGWMFGGVTEGDRGGGVPAVVVENLREHLHVHECDARSPLAKLKPLFPSFIYSPDMTDEDALWQPGSVRGRETEEELVERLGRAAEECLDKSAGATYLSFTAHSGALRGLHAALGVPFQEMDVGEMKVIVLRVKEVA</sequence>
<comment type="caution">
    <text evidence="1">The sequence shown here is derived from an EMBL/GenBank/DDBJ whole genome shotgun (WGS) entry which is preliminary data.</text>
</comment>
<dbReference type="PANTHER" id="PTHR48100">
    <property type="entry name" value="BROAD-SPECIFICITY PHOSPHATASE YOR283W-RELATED"/>
    <property type="match status" value="1"/>
</dbReference>
<evidence type="ECO:0008006" key="3">
    <source>
        <dbReference type="Google" id="ProtNLM"/>
    </source>
</evidence>
<dbReference type="Proteomes" id="UP000279259">
    <property type="component" value="Unassembled WGS sequence"/>
</dbReference>
<keyword evidence="2" id="KW-1185">Reference proteome</keyword>
<protein>
    <recommendedName>
        <fullName evidence="3">Phosphoglycerate mutase</fullName>
    </recommendedName>
</protein>
<evidence type="ECO:0000313" key="1">
    <source>
        <dbReference type="EMBL" id="RSH92601.1"/>
    </source>
</evidence>
<organism evidence="1 2">
    <name type="scientific">Saitozyma podzolica</name>
    <dbReference type="NCBI Taxonomy" id="1890683"/>
    <lineage>
        <taxon>Eukaryota</taxon>
        <taxon>Fungi</taxon>
        <taxon>Dikarya</taxon>
        <taxon>Basidiomycota</taxon>
        <taxon>Agaricomycotina</taxon>
        <taxon>Tremellomycetes</taxon>
        <taxon>Tremellales</taxon>
        <taxon>Trimorphomycetaceae</taxon>
        <taxon>Saitozyma</taxon>
    </lineage>
</organism>